<comment type="caution">
    <text evidence="1">The sequence shown here is derived from an EMBL/GenBank/DDBJ whole genome shotgun (WGS) entry which is preliminary data.</text>
</comment>
<evidence type="ECO:0000313" key="1">
    <source>
        <dbReference type="EMBL" id="MBD2734794.1"/>
    </source>
</evidence>
<dbReference type="Proteomes" id="UP000637383">
    <property type="component" value="Unassembled WGS sequence"/>
</dbReference>
<keyword evidence="2" id="KW-1185">Reference proteome</keyword>
<name>A0ABR8K5N1_9NOSO</name>
<gene>
    <name evidence="1" type="ORF">H6H03_12995</name>
</gene>
<proteinExistence type="predicted"/>
<accession>A0ABR8K5N1</accession>
<dbReference type="RefSeq" id="WP_190955482.1">
    <property type="nucleotide sequence ID" value="NZ_JACJTU010000010.1"/>
</dbReference>
<dbReference type="EMBL" id="JACJTU010000010">
    <property type="protein sequence ID" value="MBD2734794.1"/>
    <property type="molecule type" value="Genomic_DNA"/>
</dbReference>
<evidence type="ECO:0000313" key="2">
    <source>
        <dbReference type="Proteomes" id="UP000637383"/>
    </source>
</evidence>
<reference evidence="1 2" key="1">
    <citation type="journal article" date="2020" name="ISME J.">
        <title>Comparative genomics reveals insights into cyanobacterial evolution and habitat adaptation.</title>
        <authorList>
            <person name="Chen M.Y."/>
            <person name="Teng W.K."/>
            <person name="Zhao L."/>
            <person name="Hu C.X."/>
            <person name="Zhou Y.K."/>
            <person name="Han B.P."/>
            <person name="Song L.R."/>
            <person name="Shu W.S."/>
        </authorList>
    </citation>
    <scope>NUCLEOTIDE SEQUENCE [LARGE SCALE GENOMIC DNA]</scope>
    <source>
        <strain evidence="1 2">FACHB-159</strain>
    </source>
</reference>
<organism evidence="1 2">
    <name type="scientific">Nostoc paludosum FACHB-159</name>
    <dbReference type="NCBI Taxonomy" id="2692908"/>
    <lineage>
        <taxon>Bacteria</taxon>
        <taxon>Bacillati</taxon>
        <taxon>Cyanobacteriota</taxon>
        <taxon>Cyanophyceae</taxon>
        <taxon>Nostocales</taxon>
        <taxon>Nostocaceae</taxon>
        <taxon>Nostoc</taxon>
    </lineage>
</organism>
<sequence>MLIFTAKLAIYPHRILNFLIALGKYIGLLIPRQVIAILVSSSELGVGNPDEGEFLNAEERKVSAESRRVFLKLIRYGLVKSCTNLHLEII</sequence>
<protein>
    <submittedName>
        <fullName evidence="1">Uncharacterized protein</fullName>
    </submittedName>
</protein>